<comment type="subcellular location">
    <subcellularLocation>
        <location evidence="1">Membrane</location>
        <topology evidence="1">Multi-pass membrane protein</topology>
    </subcellularLocation>
</comment>
<evidence type="ECO:0000259" key="8">
    <source>
        <dbReference type="Pfam" id="PF01545"/>
    </source>
</evidence>
<evidence type="ECO:0000256" key="1">
    <source>
        <dbReference type="ARBA" id="ARBA00004141"/>
    </source>
</evidence>
<dbReference type="GO" id="GO:0015341">
    <property type="term" value="F:zinc efflux antiporter activity"/>
    <property type="evidence" value="ECO:0007669"/>
    <property type="project" value="TreeGrafter"/>
</dbReference>
<reference evidence="10 11" key="1">
    <citation type="submission" date="2016-10" db="EMBL/GenBank/DDBJ databases">
        <title>Description of Gloeomargarita lithophora gen. nov., sp. nov., a thylakoid-bearing basal-branching cyanobacterium with intracellular carbonates, and proposal for Gloeomargaritales ord. nov.</title>
        <authorList>
            <person name="Moreira D."/>
            <person name="Tavera R."/>
            <person name="Benzerara K."/>
            <person name="Skouri-Panet F."/>
            <person name="Couradeau E."/>
            <person name="Gerard E."/>
            <person name="Loussert C."/>
            <person name="Novelo E."/>
            <person name="Zivanovic Y."/>
            <person name="Lopez-Garcia P."/>
        </authorList>
    </citation>
    <scope>NUCLEOTIDE SEQUENCE [LARGE SCALE GENOMIC DNA]</scope>
    <source>
        <strain evidence="10 11">D10</strain>
    </source>
</reference>
<evidence type="ECO:0000256" key="3">
    <source>
        <dbReference type="ARBA" id="ARBA00022448"/>
    </source>
</evidence>
<feature type="domain" description="Cation efflux protein cytoplasmic" evidence="9">
    <location>
        <begin position="215"/>
        <end position="285"/>
    </location>
</feature>
<feature type="transmembrane region" description="Helical" evidence="7">
    <location>
        <begin position="119"/>
        <end position="135"/>
    </location>
</feature>
<dbReference type="RefSeq" id="WP_071455111.1">
    <property type="nucleotide sequence ID" value="NZ_CP017675.1"/>
</dbReference>
<dbReference type="EMBL" id="CP017675">
    <property type="protein sequence ID" value="APB34712.1"/>
    <property type="molecule type" value="Genomic_DNA"/>
</dbReference>
<evidence type="ECO:0000256" key="6">
    <source>
        <dbReference type="ARBA" id="ARBA00023136"/>
    </source>
</evidence>
<dbReference type="GO" id="GO:0005886">
    <property type="term" value="C:plasma membrane"/>
    <property type="evidence" value="ECO:0007669"/>
    <property type="project" value="TreeGrafter"/>
</dbReference>
<protein>
    <submittedName>
        <fullName evidence="10">Cation efflux protein</fullName>
    </submittedName>
</protein>
<feature type="domain" description="Cation efflux protein transmembrane" evidence="8">
    <location>
        <begin position="16"/>
        <end position="206"/>
    </location>
</feature>
<dbReference type="AlphaFoldDB" id="A0A1J0AFM1"/>
<dbReference type="GO" id="GO:0015086">
    <property type="term" value="F:cadmium ion transmembrane transporter activity"/>
    <property type="evidence" value="ECO:0007669"/>
    <property type="project" value="TreeGrafter"/>
</dbReference>
<feature type="transmembrane region" description="Helical" evidence="7">
    <location>
        <begin position="163"/>
        <end position="192"/>
    </location>
</feature>
<organism evidence="10 11">
    <name type="scientific">Gloeomargarita lithophora Alchichica-D10</name>
    <dbReference type="NCBI Taxonomy" id="1188229"/>
    <lineage>
        <taxon>Bacteria</taxon>
        <taxon>Bacillati</taxon>
        <taxon>Cyanobacteriota</taxon>
        <taxon>Cyanophyceae</taxon>
        <taxon>Gloeomargaritales</taxon>
        <taxon>Gloeomargaritaceae</taxon>
        <taxon>Gloeomargarita</taxon>
    </lineage>
</organism>
<dbReference type="SUPFAM" id="SSF160240">
    <property type="entry name" value="Cation efflux protein cytoplasmic domain-like"/>
    <property type="match status" value="1"/>
</dbReference>
<evidence type="ECO:0000313" key="10">
    <source>
        <dbReference type="EMBL" id="APB34712.1"/>
    </source>
</evidence>
<evidence type="ECO:0000256" key="4">
    <source>
        <dbReference type="ARBA" id="ARBA00022692"/>
    </source>
</evidence>
<keyword evidence="4 7" id="KW-0812">Transmembrane</keyword>
<dbReference type="Pfam" id="PF16916">
    <property type="entry name" value="ZT_dimer"/>
    <property type="match status" value="1"/>
</dbReference>
<dbReference type="InterPro" id="IPR058533">
    <property type="entry name" value="Cation_efflux_TM"/>
</dbReference>
<dbReference type="Gene3D" id="1.20.1510.10">
    <property type="entry name" value="Cation efflux protein transmembrane domain"/>
    <property type="match status" value="1"/>
</dbReference>
<evidence type="ECO:0000256" key="7">
    <source>
        <dbReference type="SAM" id="Phobius"/>
    </source>
</evidence>
<name>A0A1J0AFM1_9CYAN</name>
<accession>A0A1J0AFM1</accession>
<dbReference type="NCBIfam" id="TIGR01297">
    <property type="entry name" value="CDF"/>
    <property type="match status" value="1"/>
</dbReference>
<proteinExistence type="inferred from homology"/>
<keyword evidence="5 7" id="KW-1133">Transmembrane helix</keyword>
<feature type="transmembrane region" description="Helical" evidence="7">
    <location>
        <begin position="80"/>
        <end position="98"/>
    </location>
</feature>
<keyword evidence="11" id="KW-1185">Reference proteome</keyword>
<evidence type="ECO:0000313" key="11">
    <source>
        <dbReference type="Proteomes" id="UP000180235"/>
    </source>
</evidence>
<dbReference type="Pfam" id="PF01545">
    <property type="entry name" value="Cation_efflux"/>
    <property type="match status" value="1"/>
</dbReference>
<dbReference type="InterPro" id="IPR002524">
    <property type="entry name" value="Cation_efflux"/>
</dbReference>
<dbReference type="Proteomes" id="UP000180235">
    <property type="component" value="Chromosome"/>
</dbReference>
<evidence type="ECO:0000256" key="5">
    <source>
        <dbReference type="ARBA" id="ARBA00022989"/>
    </source>
</evidence>
<dbReference type="OrthoDB" id="9806522at2"/>
<keyword evidence="3" id="KW-0813">Transport</keyword>
<dbReference type="PANTHER" id="PTHR43840">
    <property type="entry name" value="MITOCHONDRIAL METAL TRANSPORTER 1-RELATED"/>
    <property type="match status" value="1"/>
</dbReference>
<dbReference type="STRING" id="1188229.GlitD10_2378"/>
<dbReference type="GO" id="GO:0006882">
    <property type="term" value="P:intracellular zinc ion homeostasis"/>
    <property type="evidence" value="ECO:0007669"/>
    <property type="project" value="TreeGrafter"/>
</dbReference>
<comment type="similarity">
    <text evidence="2">Belongs to the cation diffusion facilitator (CDF) transporter (TC 2.A.4) family.</text>
</comment>
<evidence type="ECO:0000256" key="2">
    <source>
        <dbReference type="ARBA" id="ARBA00008114"/>
    </source>
</evidence>
<dbReference type="SUPFAM" id="SSF161111">
    <property type="entry name" value="Cation efflux protein transmembrane domain-like"/>
    <property type="match status" value="1"/>
</dbReference>
<gene>
    <name evidence="10" type="ORF">GlitD10_2378</name>
</gene>
<dbReference type="InterPro" id="IPR036837">
    <property type="entry name" value="Cation_efflux_CTD_sf"/>
</dbReference>
<dbReference type="InterPro" id="IPR050291">
    <property type="entry name" value="CDF_Transporter"/>
</dbReference>
<sequence length="312" mass="33280">MPDSRRGQIRRVLVTVLGYNLFVLGIKLAVGLGTGSLAVLADALHSLTDSLSNVLGLVVNAWAKPEPDRQHPYGHQKFEAIGALAIAALLGITCFEVLRQAGERLLGDTPPPEIGGLELALLVVVLAVNLLVGWYEQHQGTLLDSPILQADAADTLSDGWINLAVLVGLLGVMAGWTWLDAGLAIPVGLLVLHSGWRILTTNLPWLVDEMAIAPEAIAQVVGQVAGVVECHQITSRGVVGRQVFIELHLVVAPPDLVTAHNLSDQVEALLQQHYGPAGITIHVEPTGYEIQDICHQPVPVDTLESNRGNDHA</sequence>
<keyword evidence="6 7" id="KW-0472">Membrane</keyword>
<dbReference type="InterPro" id="IPR027469">
    <property type="entry name" value="Cation_efflux_TMD_sf"/>
</dbReference>
<dbReference type="GO" id="GO:0015093">
    <property type="term" value="F:ferrous iron transmembrane transporter activity"/>
    <property type="evidence" value="ECO:0007669"/>
    <property type="project" value="TreeGrafter"/>
</dbReference>
<evidence type="ECO:0000259" key="9">
    <source>
        <dbReference type="Pfam" id="PF16916"/>
    </source>
</evidence>
<dbReference type="InterPro" id="IPR027470">
    <property type="entry name" value="Cation_efflux_CTD"/>
</dbReference>
<dbReference type="KEGG" id="glt:GlitD10_2378"/>
<dbReference type="PANTHER" id="PTHR43840:SF15">
    <property type="entry name" value="MITOCHONDRIAL METAL TRANSPORTER 1-RELATED"/>
    <property type="match status" value="1"/>
</dbReference>
<dbReference type="Gene3D" id="3.30.70.1350">
    <property type="entry name" value="Cation efflux protein, cytoplasmic domain"/>
    <property type="match status" value="1"/>
</dbReference>
<feature type="transmembrane region" description="Helical" evidence="7">
    <location>
        <begin position="12"/>
        <end position="41"/>
    </location>
</feature>